<keyword evidence="9" id="KW-0808">Transferase</keyword>
<dbReference type="CDD" id="cd01065">
    <property type="entry name" value="NAD_bind_Shikimate_DH"/>
    <property type="match status" value="1"/>
</dbReference>
<evidence type="ECO:0000256" key="14">
    <source>
        <dbReference type="ARBA" id="ARBA00022842"/>
    </source>
</evidence>
<name>A0AAE0T5N9_9BIVA</name>
<dbReference type="Proteomes" id="UP001195483">
    <property type="component" value="Unassembled WGS sequence"/>
</dbReference>
<evidence type="ECO:0000256" key="1">
    <source>
        <dbReference type="ARBA" id="ARBA00001946"/>
    </source>
</evidence>
<dbReference type="PRINTS" id="PR00107">
    <property type="entry name" value="PHOSPHOCPHPR"/>
</dbReference>
<dbReference type="Gene3D" id="3.40.50.10860">
    <property type="entry name" value="Leucine Dehydrogenase, chain A, domain 1"/>
    <property type="match status" value="1"/>
</dbReference>
<dbReference type="PROSITE" id="PS51350">
    <property type="entry name" value="PTS_HPR_DOM"/>
    <property type="match status" value="1"/>
</dbReference>
<dbReference type="GO" id="GO:0009401">
    <property type="term" value="P:phosphoenolpyruvate-dependent sugar phosphotransferase system"/>
    <property type="evidence" value="ECO:0007669"/>
    <property type="project" value="UniProtKB-KW"/>
</dbReference>
<keyword evidence="10" id="KW-0598">Phosphotransferase system</keyword>
<comment type="subcellular location">
    <subcellularLocation>
        <location evidence="3">Cytoplasm</location>
    </subcellularLocation>
</comment>
<accession>A0AAE0T5N9</accession>
<dbReference type="CDD" id="cd00367">
    <property type="entry name" value="PTS-HPr_like"/>
    <property type="match status" value="1"/>
</dbReference>
<dbReference type="SUPFAM" id="SSF55973">
    <property type="entry name" value="S-adenosylmethionine synthetase"/>
    <property type="match status" value="1"/>
</dbReference>
<dbReference type="EC" id="2.5.1.6" evidence="6"/>
<evidence type="ECO:0000256" key="9">
    <source>
        <dbReference type="ARBA" id="ARBA00022679"/>
    </source>
</evidence>
<comment type="similarity">
    <text evidence="5">Belongs to the AdoMet synthase family.</text>
</comment>
<evidence type="ECO:0000256" key="10">
    <source>
        <dbReference type="ARBA" id="ARBA00022683"/>
    </source>
</evidence>
<organism evidence="17 18">
    <name type="scientific">Potamilus streckersoni</name>
    <dbReference type="NCBI Taxonomy" id="2493646"/>
    <lineage>
        <taxon>Eukaryota</taxon>
        <taxon>Metazoa</taxon>
        <taxon>Spiralia</taxon>
        <taxon>Lophotrochozoa</taxon>
        <taxon>Mollusca</taxon>
        <taxon>Bivalvia</taxon>
        <taxon>Autobranchia</taxon>
        <taxon>Heteroconchia</taxon>
        <taxon>Palaeoheterodonta</taxon>
        <taxon>Unionida</taxon>
        <taxon>Unionoidea</taxon>
        <taxon>Unionidae</taxon>
        <taxon>Ambleminae</taxon>
        <taxon>Lampsilini</taxon>
        <taxon>Potamilus</taxon>
    </lineage>
</organism>
<dbReference type="GO" id="GO:0004478">
    <property type="term" value="F:methionine adenosyltransferase activity"/>
    <property type="evidence" value="ECO:0007669"/>
    <property type="project" value="UniProtKB-EC"/>
</dbReference>
<dbReference type="Pfam" id="PF01488">
    <property type="entry name" value="Shikimate_DH"/>
    <property type="match status" value="1"/>
</dbReference>
<dbReference type="Pfam" id="PF02773">
    <property type="entry name" value="S-AdoMet_synt_C"/>
    <property type="match status" value="1"/>
</dbReference>
<evidence type="ECO:0000313" key="17">
    <source>
        <dbReference type="EMBL" id="KAK3604207.1"/>
    </source>
</evidence>
<evidence type="ECO:0000313" key="18">
    <source>
        <dbReference type="Proteomes" id="UP001195483"/>
    </source>
</evidence>
<dbReference type="InterPro" id="IPR001020">
    <property type="entry name" value="PTS_HPr_His_P_site"/>
</dbReference>
<dbReference type="PANTHER" id="PTHR11964">
    <property type="entry name" value="S-ADENOSYLMETHIONINE SYNTHETASE"/>
    <property type="match status" value="1"/>
</dbReference>
<dbReference type="Gene3D" id="3.40.50.720">
    <property type="entry name" value="NAD(P)-binding Rossmann-like Domain"/>
    <property type="match status" value="1"/>
</dbReference>
<dbReference type="InterPro" id="IPR036291">
    <property type="entry name" value="NAD(P)-bd_dom_sf"/>
</dbReference>
<dbReference type="InterPro" id="IPR022630">
    <property type="entry name" value="S-AdoMet_synt_C"/>
</dbReference>
<reference evidence="17" key="2">
    <citation type="journal article" date="2021" name="Genome Biol. Evol.">
        <title>Developing a high-quality reference genome for a parasitic bivalve with doubly uniparental inheritance (Bivalvia: Unionida).</title>
        <authorList>
            <person name="Smith C.H."/>
        </authorList>
    </citation>
    <scope>NUCLEOTIDE SEQUENCE</scope>
    <source>
        <strain evidence="17">CHS0354</strain>
        <tissue evidence="17">Mantle</tissue>
    </source>
</reference>
<comment type="caution">
    <text evidence="17">The sequence shown here is derived from an EMBL/GenBank/DDBJ whole genome shotgun (WGS) entry which is preliminary data.</text>
</comment>
<evidence type="ECO:0000256" key="6">
    <source>
        <dbReference type="ARBA" id="ARBA00012828"/>
    </source>
</evidence>
<dbReference type="SUPFAM" id="SSF53223">
    <property type="entry name" value="Aminoacid dehydrogenase-like, N-terminal domain"/>
    <property type="match status" value="1"/>
</dbReference>
<dbReference type="InterPro" id="IPR002114">
    <property type="entry name" value="PTS_HPr_Ser_P_site"/>
</dbReference>
<dbReference type="Gene3D" id="3.30.300.10">
    <property type="match status" value="2"/>
</dbReference>
<dbReference type="PROSITE" id="PS00369">
    <property type="entry name" value="PTS_HPR_HIS"/>
    <property type="match status" value="1"/>
</dbReference>
<evidence type="ECO:0000256" key="7">
    <source>
        <dbReference type="ARBA" id="ARBA00022490"/>
    </source>
</evidence>
<evidence type="ECO:0000256" key="15">
    <source>
        <dbReference type="ARBA" id="ARBA00022958"/>
    </source>
</evidence>
<keyword evidence="8" id="KW-0554">One-carbon metabolism</keyword>
<dbReference type="GO" id="GO:0006556">
    <property type="term" value="P:S-adenosylmethionine biosynthetic process"/>
    <property type="evidence" value="ECO:0007669"/>
    <property type="project" value="InterPro"/>
</dbReference>
<keyword evidence="15" id="KW-0630">Potassium</keyword>
<dbReference type="GO" id="GO:0004764">
    <property type="term" value="F:shikimate 3-dehydrogenase (NADP+) activity"/>
    <property type="evidence" value="ECO:0007669"/>
    <property type="project" value="InterPro"/>
</dbReference>
<dbReference type="InterPro" id="IPR022631">
    <property type="entry name" value="ADOMET_SYNTHASE_CS"/>
</dbReference>
<dbReference type="Pfam" id="PF08501">
    <property type="entry name" value="Shikimate_dh_N"/>
    <property type="match status" value="1"/>
</dbReference>
<dbReference type="InterPro" id="IPR022636">
    <property type="entry name" value="S-AdoMet_synthetase_sfam"/>
</dbReference>
<gene>
    <name evidence="17" type="ORF">CHS0354_002015</name>
</gene>
<evidence type="ECO:0000256" key="8">
    <source>
        <dbReference type="ARBA" id="ARBA00022563"/>
    </source>
</evidence>
<reference evidence="17" key="1">
    <citation type="journal article" date="2021" name="Genome Biol. Evol.">
        <title>A High-Quality Reference Genome for a Parasitic Bivalve with Doubly Uniparental Inheritance (Bivalvia: Unionida).</title>
        <authorList>
            <person name="Smith C.H."/>
        </authorList>
    </citation>
    <scope>NUCLEOTIDE SEQUENCE</scope>
    <source>
        <strain evidence="17">CHS0354</strain>
    </source>
</reference>
<dbReference type="InterPro" id="IPR006151">
    <property type="entry name" value="Shikm_DH/Glu-tRNA_Rdtase"/>
</dbReference>
<dbReference type="Gene3D" id="3.30.1340.10">
    <property type="entry name" value="HPr-like"/>
    <property type="match status" value="1"/>
</dbReference>
<sequence>MGDAGLTGRKIIVDTYGGMGRHGGGAFSGKDPSKVDRSAAYAARYIAKNIVAAGLAKECEIQISYAIGVSRPVSVSNNTFGTETVDTAKLEKVVMELFPLSPSWIIQKLDLRRPIYRKTAAYGHFGRPLPEFTWEKTDSADELRRAFNYLLTEGKFKVINKYGLHARASTCLVNLCAEYDEEVTVILNGIEADAKSILDLLMLEAVNGTEVNIRVSGGSPESEAHIMRAIGDLFARVSPAMQTAAFRSSGLNAVYLPFHIQQITPELKTAFNLLGVKGFNVTVPHKENIIPLLDTIDEQARFLRSVNTVKIENGHWSGYSTDGNGFILSLEEAGFSVNGKSVQVLGAGGSASAVCFALLKAGAAHVKILNRTPAKAKKLAEKPAEFFPEKCSEGFYQGKYDLLVNTTSAGMTEDILPCPEDLIYNAEFIADIIYRPSRTKLLQTAEHAGIPVMNGLGCCYIRARLRLKYGQVFLLRQMICAPCC</sequence>
<dbReference type="Pfam" id="PF00381">
    <property type="entry name" value="PTS-HPr"/>
    <property type="match status" value="1"/>
</dbReference>
<dbReference type="AlphaFoldDB" id="A0AAE0T5N9"/>
<feature type="domain" description="HPr" evidence="16">
    <location>
        <begin position="151"/>
        <end position="241"/>
    </location>
</feature>
<dbReference type="InterPro" id="IPR000032">
    <property type="entry name" value="HPr-like"/>
</dbReference>
<proteinExistence type="inferred from homology"/>
<comment type="cofactor">
    <cofactor evidence="2">
        <name>K(+)</name>
        <dbReference type="ChEBI" id="CHEBI:29103"/>
    </cofactor>
</comment>
<evidence type="ECO:0000256" key="3">
    <source>
        <dbReference type="ARBA" id="ARBA00004496"/>
    </source>
</evidence>
<keyword evidence="13" id="KW-0067">ATP-binding</keyword>
<evidence type="ECO:0000256" key="2">
    <source>
        <dbReference type="ARBA" id="ARBA00001958"/>
    </source>
</evidence>
<dbReference type="PROSITE" id="PS00377">
    <property type="entry name" value="ADOMET_SYNTHASE_2"/>
    <property type="match status" value="1"/>
</dbReference>
<evidence type="ECO:0000259" key="16">
    <source>
        <dbReference type="PROSITE" id="PS51350"/>
    </source>
</evidence>
<dbReference type="GO" id="GO:0006730">
    <property type="term" value="P:one-carbon metabolic process"/>
    <property type="evidence" value="ECO:0007669"/>
    <property type="project" value="UniProtKB-KW"/>
</dbReference>
<evidence type="ECO:0000256" key="12">
    <source>
        <dbReference type="ARBA" id="ARBA00022741"/>
    </source>
</evidence>
<reference evidence="17" key="3">
    <citation type="submission" date="2023-05" db="EMBL/GenBank/DDBJ databases">
        <authorList>
            <person name="Smith C.H."/>
        </authorList>
    </citation>
    <scope>NUCLEOTIDE SEQUENCE</scope>
    <source>
        <strain evidence="17">CHS0354</strain>
        <tissue evidence="17">Mantle</tissue>
    </source>
</reference>
<dbReference type="InterPro" id="IPR013708">
    <property type="entry name" value="Shikimate_DH-bd_N"/>
</dbReference>
<dbReference type="GO" id="GO:0005524">
    <property type="term" value="F:ATP binding"/>
    <property type="evidence" value="ECO:0007669"/>
    <property type="project" value="UniProtKB-KW"/>
</dbReference>
<keyword evidence="14" id="KW-0460">Magnesium</keyword>
<dbReference type="NCBIfam" id="TIGR01003">
    <property type="entry name" value="PTS_HPr_family"/>
    <property type="match status" value="1"/>
</dbReference>
<dbReference type="InterPro" id="IPR035895">
    <property type="entry name" value="HPr-like_sf"/>
</dbReference>
<dbReference type="SUPFAM" id="SSF55594">
    <property type="entry name" value="HPr-like"/>
    <property type="match status" value="1"/>
</dbReference>
<comment type="cofactor">
    <cofactor evidence="1">
        <name>Mg(2+)</name>
        <dbReference type="ChEBI" id="CHEBI:18420"/>
    </cofactor>
</comment>
<evidence type="ECO:0000256" key="13">
    <source>
        <dbReference type="ARBA" id="ARBA00022840"/>
    </source>
</evidence>
<evidence type="ECO:0000256" key="11">
    <source>
        <dbReference type="ARBA" id="ARBA00022723"/>
    </source>
</evidence>
<dbReference type="GO" id="GO:0046872">
    <property type="term" value="F:metal ion binding"/>
    <property type="evidence" value="ECO:0007669"/>
    <property type="project" value="UniProtKB-KW"/>
</dbReference>
<dbReference type="InterPro" id="IPR046346">
    <property type="entry name" value="Aminoacid_DH-like_N_sf"/>
</dbReference>
<protein>
    <recommendedName>
        <fullName evidence="6">methionine adenosyltransferase</fullName>
        <ecNumber evidence="6">2.5.1.6</ecNumber>
    </recommendedName>
</protein>
<dbReference type="GO" id="GO:0005737">
    <property type="term" value="C:cytoplasm"/>
    <property type="evidence" value="ECO:0007669"/>
    <property type="project" value="UniProtKB-SubCell"/>
</dbReference>
<evidence type="ECO:0000256" key="4">
    <source>
        <dbReference type="ARBA" id="ARBA00005224"/>
    </source>
</evidence>
<evidence type="ECO:0000256" key="5">
    <source>
        <dbReference type="ARBA" id="ARBA00009685"/>
    </source>
</evidence>
<dbReference type="SUPFAM" id="SSF51735">
    <property type="entry name" value="NAD(P)-binding Rossmann-fold domains"/>
    <property type="match status" value="1"/>
</dbReference>
<keyword evidence="7" id="KW-0963">Cytoplasm</keyword>
<dbReference type="PROSITE" id="PS00589">
    <property type="entry name" value="PTS_HPR_SER"/>
    <property type="match status" value="1"/>
</dbReference>
<comment type="pathway">
    <text evidence="4">Amino-acid biosynthesis; S-adenosyl-L-methionine biosynthesis; S-adenosyl-L-methionine from L-methionine: step 1/1.</text>
</comment>
<keyword evidence="11" id="KW-0479">Metal-binding</keyword>
<dbReference type="EMBL" id="JAEAOA010000186">
    <property type="protein sequence ID" value="KAK3604207.1"/>
    <property type="molecule type" value="Genomic_DNA"/>
</dbReference>
<keyword evidence="12" id="KW-0547">Nucleotide-binding</keyword>
<dbReference type="InterPro" id="IPR002133">
    <property type="entry name" value="S-AdoMet_synthetase"/>
</dbReference>
<keyword evidence="18" id="KW-1185">Reference proteome</keyword>